<dbReference type="Proteomes" id="UP001060085">
    <property type="component" value="Linkage Group LG04"/>
</dbReference>
<evidence type="ECO:0000313" key="2">
    <source>
        <dbReference type="Proteomes" id="UP001060085"/>
    </source>
</evidence>
<accession>A0ACC0AZH8</accession>
<protein>
    <submittedName>
        <fullName evidence="1">Uncharacterized protein</fullName>
    </submittedName>
</protein>
<comment type="caution">
    <text evidence="1">The sequence shown here is derived from an EMBL/GenBank/DDBJ whole genome shotgun (WGS) entry which is preliminary data.</text>
</comment>
<dbReference type="EMBL" id="CM044704">
    <property type="protein sequence ID" value="KAI5666161.1"/>
    <property type="molecule type" value="Genomic_DNA"/>
</dbReference>
<gene>
    <name evidence="1" type="ORF">M9H77_16014</name>
</gene>
<keyword evidence="2" id="KW-1185">Reference proteome</keyword>
<organism evidence="1 2">
    <name type="scientific">Catharanthus roseus</name>
    <name type="common">Madagascar periwinkle</name>
    <name type="synonym">Vinca rosea</name>
    <dbReference type="NCBI Taxonomy" id="4058"/>
    <lineage>
        <taxon>Eukaryota</taxon>
        <taxon>Viridiplantae</taxon>
        <taxon>Streptophyta</taxon>
        <taxon>Embryophyta</taxon>
        <taxon>Tracheophyta</taxon>
        <taxon>Spermatophyta</taxon>
        <taxon>Magnoliopsida</taxon>
        <taxon>eudicotyledons</taxon>
        <taxon>Gunneridae</taxon>
        <taxon>Pentapetalae</taxon>
        <taxon>asterids</taxon>
        <taxon>lamiids</taxon>
        <taxon>Gentianales</taxon>
        <taxon>Apocynaceae</taxon>
        <taxon>Rauvolfioideae</taxon>
        <taxon>Vinceae</taxon>
        <taxon>Catharanthinae</taxon>
        <taxon>Catharanthus</taxon>
    </lineage>
</organism>
<proteinExistence type="predicted"/>
<name>A0ACC0AZH8_CATRO</name>
<sequence>MEMEKEKENDPVLPLRIKGGVPIYGGKFVQYSVLGNLFEVSSKYIPPINPVGSGAYGIVCSATNSETNSEVAIKKIGNAFDNRIDAKRTLREIKLLTHMDHENIIKIKDIIKPPKKENFNDVYIVYELMDTDLHQIISSSQSLSEDHCQYFLYQLLRGLKYMHSANVLHRDLKPCNLLLNANCDLKICDFGLARITSETDYMTEYVVTRWYRAPELLLNCSEYTAAIDIWSVGCILMEIFKREPLFPGRDYVQQLGLIVELLGSPDDSDLGFLRNNNAKKYVKQLPLVPKRSLSEMFPNVSPIAIDLAERMLVFDPAKRISVEEALNHPFVSCLHEINEEPTCSSPFNFDFEQASLNEDDIKELIWMESLKFSQAHEMA</sequence>
<reference evidence="2" key="1">
    <citation type="journal article" date="2023" name="Nat. Plants">
        <title>Single-cell RNA sequencing provides a high-resolution roadmap for understanding the multicellular compartmentation of specialized metabolism.</title>
        <authorList>
            <person name="Sun S."/>
            <person name="Shen X."/>
            <person name="Li Y."/>
            <person name="Li Y."/>
            <person name="Wang S."/>
            <person name="Li R."/>
            <person name="Zhang H."/>
            <person name="Shen G."/>
            <person name="Guo B."/>
            <person name="Wei J."/>
            <person name="Xu J."/>
            <person name="St-Pierre B."/>
            <person name="Chen S."/>
            <person name="Sun C."/>
        </authorList>
    </citation>
    <scope>NUCLEOTIDE SEQUENCE [LARGE SCALE GENOMIC DNA]</scope>
</reference>
<evidence type="ECO:0000313" key="1">
    <source>
        <dbReference type="EMBL" id="KAI5666161.1"/>
    </source>
</evidence>